<keyword evidence="1" id="KW-1133">Transmembrane helix</keyword>
<evidence type="ECO:0000313" key="2">
    <source>
        <dbReference type="EMBL" id="AXR83320.1"/>
    </source>
</evidence>
<name>A0A346PUX5_9EURY</name>
<organism evidence="2 3">
    <name type="scientific">Natrarchaeobaculum sulfurireducens</name>
    <dbReference type="NCBI Taxonomy" id="2044521"/>
    <lineage>
        <taxon>Archaea</taxon>
        <taxon>Methanobacteriati</taxon>
        <taxon>Methanobacteriota</taxon>
        <taxon>Stenosarchaea group</taxon>
        <taxon>Halobacteria</taxon>
        <taxon>Halobacteriales</taxon>
        <taxon>Natrialbaceae</taxon>
        <taxon>Natrarchaeobaculum</taxon>
    </lineage>
</organism>
<keyword evidence="1" id="KW-0812">Transmembrane</keyword>
<dbReference type="AlphaFoldDB" id="A0A346PUX5"/>
<evidence type="ECO:0000313" key="3">
    <source>
        <dbReference type="Proteomes" id="UP000258613"/>
    </source>
</evidence>
<reference evidence="3" key="1">
    <citation type="submission" date="2018-02" db="EMBL/GenBank/DDBJ databases">
        <title>Phenotypic and genomic properties of facultatively anaerobic sulfur-reducing natronoarchaea from hypersaline soda lakes.</title>
        <authorList>
            <person name="Sorokin D.Y."/>
            <person name="Kublanov I.V."/>
            <person name="Roman P."/>
            <person name="Sinninghe Damste J.S."/>
            <person name="Golyshin P.N."/>
            <person name="Rojo D."/>
            <person name="Ciordia S."/>
            <person name="Mena M.D.C."/>
            <person name="Ferrer M."/>
            <person name="Messina E."/>
            <person name="Smedile F."/>
            <person name="La Spada G."/>
            <person name="La Cono V."/>
            <person name="Yakimov M.M."/>
        </authorList>
    </citation>
    <scope>NUCLEOTIDE SEQUENCE [LARGE SCALE GENOMIC DNA]</scope>
    <source>
        <strain evidence="3">AArc-Mg</strain>
    </source>
</reference>
<dbReference type="KEGG" id="nag:AArcMg_3338"/>
<evidence type="ECO:0000256" key="1">
    <source>
        <dbReference type="SAM" id="Phobius"/>
    </source>
</evidence>
<accession>A0A346PUX5</accession>
<sequence>MTMERRRLRLLYVVGIALNAIALTAAWTAGELLFAGTFALVMVYLGLRYWMVATDRT</sequence>
<keyword evidence="1" id="KW-0472">Membrane</keyword>
<keyword evidence="3" id="KW-1185">Reference proteome</keyword>
<gene>
    <name evidence="2" type="ORF">AArcMg_3338</name>
</gene>
<dbReference type="Proteomes" id="UP000258613">
    <property type="component" value="Chromosome"/>
</dbReference>
<feature type="transmembrane region" description="Helical" evidence="1">
    <location>
        <begin position="32"/>
        <end position="51"/>
    </location>
</feature>
<proteinExistence type="predicted"/>
<protein>
    <submittedName>
        <fullName evidence="2">Uncharacterized protein</fullName>
    </submittedName>
</protein>
<dbReference type="EMBL" id="CP027033">
    <property type="protein sequence ID" value="AXR83320.1"/>
    <property type="molecule type" value="Genomic_DNA"/>
</dbReference>